<protein>
    <recommendedName>
        <fullName evidence="1">N-acetyltransferase domain-containing protein</fullName>
    </recommendedName>
</protein>
<proteinExistence type="predicted"/>
<evidence type="ECO:0000259" key="1">
    <source>
        <dbReference type="PROSITE" id="PS51186"/>
    </source>
</evidence>
<dbReference type="Gene3D" id="3.40.630.30">
    <property type="match status" value="1"/>
</dbReference>
<accession>A0A7I7JYJ6</accession>
<organism evidence="2 3">
    <name type="scientific">Mycolicibacterium duvalii</name>
    <dbReference type="NCBI Taxonomy" id="39688"/>
    <lineage>
        <taxon>Bacteria</taxon>
        <taxon>Bacillati</taxon>
        <taxon>Actinomycetota</taxon>
        <taxon>Actinomycetes</taxon>
        <taxon>Mycobacteriales</taxon>
        <taxon>Mycobacteriaceae</taxon>
        <taxon>Mycolicibacterium</taxon>
    </lineage>
</organism>
<dbReference type="CDD" id="cd04301">
    <property type="entry name" value="NAT_SF"/>
    <property type="match status" value="1"/>
</dbReference>
<dbReference type="PROSITE" id="PS51186">
    <property type="entry name" value="GNAT"/>
    <property type="match status" value="1"/>
</dbReference>
<evidence type="ECO:0000313" key="2">
    <source>
        <dbReference type="EMBL" id="BBX16299.1"/>
    </source>
</evidence>
<dbReference type="Pfam" id="PF00583">
    <property type="entry name" value="Acetyltransf_1"/>
    <property type="match status" value="1"/>
</dbReference>
<gene>
    <name evidence="2" type="ORF">MDUV_11590</name>
</gene>
<evidence type="ECO:0000313" key="3">
    <source>
        <dbReference type="Proteomes" id="UP000467006"/>
    </source>
</evidence>
<sequence>MVEVREIAPGRTLDGADALLALRPRWQTPAALVAFVDSQLRPSGYRMVGAFEDDATSASSVLGFRETRCTAWGHYVYVDDLSTVPAARGRGHADALLRWVVSEARRLGGEAVHLDSGVGAHRAAAHRLYMRHHFEITSHHFSVELER</sequence>
<dbReference type="InterPro" id="IPR016181">
    <property type="entry name" value="Acyl_CoA_acyltransferase"/>
</dbReference>
<reference evidence="2 3" key="1">
    <citation type="journal article" date="2019" name="Emerg. Microbes Infect.">
        <title>Comprehensive subspecies identification of 175 nontuberculous mycobacteria species based on 7547 genomic profiles.</title>
        <authorList>
            <person name="Matsumoto Y."/>
            <person name="Kinjo T."/>
            <person name="Motooka D."/>
            <person name="Nabeya D."/>
            <person name="Jung N."/>
            <person name="Uechi K."/>
            <person name="Horii T."/>
            <person name="Iida T."/>
            <person name="Fujita J."/>
            <person name="Nakamura S."/>
        </authorList>
    </citation>
    <scope>NUCLEOTIDE SEQUENCE [LARGE SCALE GENOMIC DNA]</scope>
    <source>
        <strain evidence="2 3">JCM 6396</strain>
    </source>
</reference>
<dbReference type="KEGG" id="mdu:MDUV_11590"/>
<name>A0A7I7JYJ6_9MYCO</name>
<dbReference type="OrthoDB" id="9805924at2"/>
<dbReference type="InterPro" id="IPR000182">
    <property type="entry name" value="GNAT_dom"/>
</dbReference>
<feature type="domain" description="N-acetyltransferase" evidence="1">
    <location>
        <begin position="2"/>
        <end position="147"/>
    </location>
</feature>
<dbReference type="SUPFAM" id="SSF55729">
    <property type="entry name" value="Acyl-CoA N-acyltransferases (Nat)"/>
    <property type="match status" value="1"/>
</dbReference>
<dbReference type="Proteomes" id="UP000467006">
    <property type="component" value="Chromosome"/>
</dbReference>
<keyword evidence="3" id="KW-1185">Reference proteome</keyword>
<dbReference type="RefSeq" id="WP_133117666.1">
    <property type="nucleotide sequence ID" value="NZ_AP022563.1"/>
</dbReference>
<dbReference type="EMBL" id="AP022563">
    <property type="protein sequence ID" value="BBX16299.1"/>
    <property type="molecule type" value="Genomic_DNA"/>
</dbReference>
<dbReference type="AlphaFoldDB" id="A0A7I7JYJ6"/>
<dbReference type="GO" id="GO:0016747">
    <property type="term" value="F:acyltransferase activity, transferring groups other than amino-acyl groups"/>
    <property type="evidence" value="ECO:0007669"/>
    <property type="project" value="InterPro"/>
</dbReference>